<comment type="caution">
    <text evidence="1">The sequence shown here is derived from an EMBL/GenBank/DDBJ whole genome shotgun (WGS) entry which is preliminary data.</text>
</comment>
<sequence length="192" mass="22522">MAPTTLSTAASTFSLSKNEIEKKIPVVTTLPGIYTIERTERKRILKVVSVRKALTLALEKQNKAQPPGEDLTNLDKKARDLIRHYNDPIRFMVSTPIPYLNTRDHRTELGVWCRGCELVWYRSSSHRWSSDCYKRVLDTAYLEEEYLRHFEKCEAAKELWELFIREGKGLEHLHRGRHREWDSRIVEGQIVI</sequence>
<organism evidence="1 2">
    <name type="scientific">Scytalidium lignicola</name>
    <name type="common">Hyphomycete</name>
    <dbReference type="NCBI Taxonomy" id="5539"/>
    <lineage>
        <taxon>Eukaryota</taxon>
        <taxon>Fungi</taxon>
        <taxon>Dikarya</taxon>
        <taxon>Ascomycota</taxon>
        <taxon>Pezizomycotina</taxon>
        <taxon>Leotiomycetes</taxon>
        <taxon>Leotiomycetes incertae sedis</taxon>
        <taxon>Scytalidium</taxon>
    </lineage>
</organism>
<protein>
    <submittedName>
        <fullName evidence="1">Uncharacterized protein</fullName>
    </submittedName>
</protein>
<dbReference type="OrthoDB" id="2687876at2759"/>
<feature type="non-terminal residue" evidence="1">
    <location>
        <position position="1"/>
    </location>
</feature>
<reference evidence="1 2" key="1">
    <citation type="submission" date="2018-05" db="EMBL/GenBank/DDBJ databases">
        <title>Draft genome sequence of Scytalidium lignicola DSM 105466, a ubiquitous saprotrophic fungus.</title>
        <authorList>
            <person name="Buettner E."/>
            <person name="Gebauer A.M."/>
            <person name="Hofrichter M."/>
            <person name="Liers C."/>
            <person name="Kellner H."/>
        </authorList>
    </citation>
    <scope>NUCLEOTIDE SEQUENCE [LARGE SCALE GENOMIC DNA]</scope>
    <source>
        <strain evidence="1 2">DSM 105466</strain>
    </source>
</reference>
<dbReference type="STRING" id="5539.A0A3E2HRP6"/>
<feature type="non-terminal residue" evidence="1">
    <location>
        <position position="192"/>
    </location>
</feature>
<evidence type="ECO:0000313" key="2">
    <source>
        <dbReference type="Proteomes" id="UP000258309"/>
    </source>
</evidence>
<gene>
    <name evidence="1" type="ORF">B7463_g354</name>
</gene>
<name>A0A3E2HRP6_SCYLI</name>
<dbReference type="Proteomes" id="UP000258309">
    <property type="component" value="Unassembled WGS sequence"/>
</dbReference>
<evidence type="ECO:0000313" key="1">
    <source>
        <dbReference type="EMBL" id="RFU36043.1"/>
    </source>
</evidence>
<dbReference type="EMBL" id="NCSJ02000003">
    <property type="protein sequence ID" value="RFU36043.1"/>
    <property type="molecule type" value="Genomic_DNA"/>
</dbReference>
<accession>A0A3E2HRP6</accession>
<dbReference type="AlphaFoldDB" id="A0A3E2HRP6"/>
<keyword evidence="2" id="KW-1185">Reference proteome</keyword>
<proteinExistence type="predicted"/>